<feature type="compositionally biased region" description="Polar residues" evidence="1">
    <location>
        <begin position="9"/>
        <end position="23"/>
    </location>
</feature>
<dbReference type="Proteomes" id="UP000032545">
    <property type="component" value="Unassembled WGS sequence"/>
</dbReference>
<sequence length="58" mass="6187">MPIADSLPGITTNRHNPAAQRTSVGVDGVQVVDVGHELHVQPVEEGRTGYRISITRPG</sequence>
<dbReference type="RefSeq" id="WP_157871753.1">
    <property type="nucleotide sequence ID" value="NZ_JYFN01000104.1"/>
</dbReference>
<reference evidence="2 3" key="2">
    <citation type="journal article" date="2016" name="Genome Announc.">
        <title>Permanent Draft Genome Sequences for Two Variants of Frankia sp. Strain CpI1, the First Frankia Strain Isolated from Root Nodules of Comptonia peregrina.</title>
        <authorList>
            <person name="Oshone R."/>
            <person name="Hurst S.G.IV."/>
            <person name="Abebe-Akele F."/>
            <person name="Simpson S."/>
            <person name="Morris K."/>
            <person name="Thomas W.K."/>
            <person name="Tisa L.S."/>
        </authorList>
    </citation>
    <scope>NUCLEOTIDE SEQUENCE [LARGE SCALE GENOMIC DNA]</scope>
    <source>
        <strain evidence="3">CpI1-S</strain>
    </source>
</reference>
<gene>
    <name evidence="2" type="ORF">FF36_06245</name>
</gene>
<reference evidence="3" key="1">
    <citation type="submission" date="2015-02" db="EMBL/GenBank/DDBJ databases">
        <title>Draft Genome of Frankia sp. CpI1-S.</title>
        <authorList>
            <person name="Oshone R.T."/>
            <person name="Ngom M."/>
            <person name="Ghodhbane-Gtari F."/>
            <person name="Gtari M."/>
            <person name="Morris K."/>
            <person name="Thomas K."/>
            <person name="Sen A."/>
            <person name="Tisa L.S."/>
        </authorList>
    </citation>
    <scope>NUCLEOTIDE SEQUENCE [LARGE SCALE GENOMIC DNA]</scope>
    <source>
        <strain evidence="3">CpI1-S</strain>
    </source>
</reference>
<keyword evidence="3" id="KW-1185">Reference proteome</keyword>
<evidence type="ECO:0000313" key="2">
    <source>
        <dbReference type="EMBL" id="KJE19473.1"/>
    </source>
</evidence>
<dbReference type="AlphaFoldDB" id="A0A0D8B5A3"/>
<feature type="region of interest" description="Disordered" evidence="1">
    <location>
        <begin position="1"/>
        <end position="24"/>
    </location>
</feature>
<comment type="caution">
    <text evidence="2">The sequence shown here is derived from an EMBL/GenBank/DDBJ whole genome shotgun (WGS) entry which is preliminary data.</text>
</comment>
<proteinExistence type="predicted"/>
<name>A0A0D8B5A3_9ACTN</name>
<accession>A0A0D8B5A3</accession>
<evidence type="ECO:0000313" key="3">
    <source>
        <dbReference type="Proteomes" id="UP000032545"/>
    </source>
</evidence>
<dbReference type="EMBL" id="JYFN01000104">
    <property type="protein sequence ID" value="KJE19473.1"/>
    <property type="molecule type" value="Genomic_DNA"/>
</dbReference>
<protein>
    <submittedName>
        <fullName evidence="2">Uncharacterized protein</fullName>
    </submittedName>
</protein>
<evidence type="ECO:0000256" key="1">
    <source>
        <dbReference type="SAM" id="MobiDB-lite"/>
    </source>
</evidence>
<organism evidence="2 3">
    <name type="scientific">Frankia torreyi</name>
    <dbReference type="NCBI Taxonomy" id="1856"/>
    <lineage>
        <taxon>Bacteria</taxon>
        <taxon>Bacillati</taxon>
        <taxon>Actinomycetota</taxon>
        <taxon>Actinomycetes</taxon>
        <taxon>Frankiales</taxon>
        <taxon>Frankiaceae</taxon>
        <taxon>Frankia</taxon>
    </lineage>
</organism>